<comment type="caution">
    <text evidence="1">The sequence shown here is derived from an EMBL/GenBank/DDBJ whole genome shotgun (WGS) entry which is preliminary data.</text>
</comment>
<accession>A0ABR4I632</accession>
<keyword evidence="2" id="KW-1185">Reference proteome</keyword>
<evidence type="ECO:0000313" key="2">
    <source>
        <dbReference type="Proteomes" id="UP001610335"/>
    </source>
</evidence>
<name>A0ABR4I632_9EURO</name>
<protein>
    <submittedName>
        <fullName evidence="1">Uncharacterized protein</fullName>
    </submittedName>
</protein>
<dbReference type="EMBL" id="JBFXLS010000055">
    <property type="protein sequence ID" value="KAL2823219.1"/>
    <property type="molecule type" value="Genomic_DNA"/>
</dbReference>
<sequence>MQESRIDICGRPVEPPNHFRFCYGNGPGVDVYGWPSKGGVYSLQDCTPVEIEFLGYDRLNVPRHLKAESEEEEDAHCNHMRRLGATWWARYEDLSKFTVFGDKNLNLNGFFIRVGWPDGGGGAWVLHTTIDEAAERGTGLIDNAYTMEERCMMIERMGGGLLRDP</sequence>
<organism evidence="1 2">
    <name type="scientific">Aspergillus cavernicola</name>
    <dbReference type="NCBI Taxonomy" id="176166"/>
    <lineage>
        <taxon>Eukaryota</taxon>
        <taxon>Fungi</taxon>
        <taxon>Dikarya</taxon>
        <taxon>Ascomycota</taxon>
        <taxon>Pezizomycotina</taxon>
        <taxon>Eurotiomycetes</taxon>
        <taxon>Eurotiomycetidae</taxon>
        <taxon>Eurotiales</taxon>
        <taxon>Aspergillaceae</taxon>
        <taxon>Aspergillus</taxon>
        <taxon>Aspergillus subgen. Nidulantes</taxon>
    </lineage>
</organism>
<proteinExistence type="predicted"/>
<dbReference type="Proteomes" id="UP001610335">
    <property type="component" value="Unassembled WGS sequence"/>
</dbReference>
<evidence type="ECO:0000313" key="1">
    <source>
        <dbReference type="EMBL" id="KAL2823219.1"/>
    </source>
</evidence>
<gene>
    <name evidence="1" type="ORF">BDW59DRAFT_173696</name>
</gene>
<reference evidence="1 2" key="1">
    <citation type="submission" date="2024-07" db="EMBL/GenBank/DDBJ databases">
        <title>Section-level genome sequencing and comparative genomics of Aspergillus sections Usti and Cavernicolus.</title>
        <authorList>
            <consortium name="Lawrence Berkeley National Laboratory"/>
            <person name="Nybo J.L."/>
            <person name="Vesth T.C."/>
            <person name="Theobald S."/>
            <person name="Frisvad J.C."/>
            <person name="Larsen T.O."/>
            <person name="Kjaerboelling I."/>
            <person name="Rothschild-Mancinelli K."/>
            <person name="Lyhne E.K."/>
            <person name="Kogle M.E."/>
            <person name="Barry K."/>
            <person name="Clum A."/>
            <person name="Na H."/>
            <person name="Ledsgaard L."/>
            <person name="Lin J."/>
            <person name="Lipzen A."/>
            <person name="Kuo A."/>
            <person name="Riley R."/>
            <person name="Mondo S."/>
            <person name="LaButti K."/>
            <person name="Haridas S."/>
            <person name="Pangalinan J."/>
            <person name="Salamov A.A."/>
            <person name="Simmons B.A."/>
            <person name="Magnuson J.K."/>
            <person name="Chen J."/>
            <person name="Drula E."/>
            <person name="Henrissat B."/>
            <person name="Wiebenga A."/>
            <person name="Lubbers R.J."/>
            <person name="Gomes A.C."/>
            <person name="Makela M.R."/>
            <person name="Stajich J."/>
            <person name="Grigoriev I.V."/>
            <person name="Mortensen U.H."/>
            <person name="De vries R.P."/>
            <person name="Baker S.E."/>
            <person name="Andersen M.R."/>
        </authorList>
    </citation>
    <scope>NUCLEOTIDE SEQUENCE [LARGE SCALE GENOMIC DNA]</scope>
    <source>
        <strain evidence="1 2">CBS 600.67</strain>
    </source>
</reference>